<protein>
    <submittedName>
        <fullName evidence="1">Uncharacterized protein</fullName>
    </submittedName>
</protein>
<reference evidence="1" key="1">
    <citation type="submission" date="2018-06" db="EMBL/GenBank/DDBJ databases">
        <authorList>
            <person name="Zhirakovskaya E."/>
        </authorList>
    </citation>
    <scope>NUCLEOTIDE SEQUENCE</scope>
</reference>
<evidence type="ECO:0000313" key="1">
    <source>
        <dbReference type="EMBL" id="VAX27783.1"/>
    </source>
</evidence>
<gene>
    <name evidence="1" type="ORF">MNBD_NITROSPIRAE02-314</name>
</gene>
<name>A0A3B1CT43_9ZZZZ</name>
<organism evidence="1">
    <name type="scientific">hydrothermal vent metagenome</name>
    <dbReference type="NCBI Taxonomy" id="652676"/>
    <lineage>
        <taxon>unclassified sequences</taxon>
        <taxon>metagenomes</taxon>
        <taxon>ecological metagenomes</taxon>
    </lineage>
</organism>
<dbReference type="EMBL" id="UOGH01000061">
    <property type="protein sequence ID" value="VAX27783.1"/>
    <property type="molecule type" value="Genomic_DNA"/>
</dbReference>
<proteinExistence type="predicted"/>
<dbReference type="AlphaFoldDB" id="A0A3B1CT43"/>
<sequence length="76" mass="9146">MNRKISVSAYSGGKVDERPLTLHVDDKVIEVEVMEKWVTEDFNTGKRRRYFRLRDPEGFEYLVYQEDETGDWFLRV</sequence>
<accession>A0A3B1CT43</accession>